<evidence type="ECO:0000313" key="1">
    <source>
        <dbReference type="EMBL" id="HEL65146.1"/>
    </source>
</evidence>
<name>A0A7C2E1P8_9THEO</name>
<gene>
    <name evidence="1" type="ORF">ENQ34_00475</name>
</gene>
<proteinExistence type="predicted"/>
<organism evidence="1">
    <name type="scientific">Ammonifex degensii</name>
    <dbReference type="NCBI Taxonomy" id="42838"/>
    <lineage>
        <taxon>Bacteria</taxon>
        <taxon>Bacillati</taxon>
        <taxon>Bacillota</taxon>
        <taxon>Clostridia</taxon>
        <taxon>Thermoanaerobacterales</taxon>
        <taxon>Thermoanaerobacteraceae</taxon>
        <taxon>Ammonifex</taxon>
    </lineage>
</organism>
<reference evidence="1" key="1">
    <citation type="journal article" date="2020" name="mSystems">
        <title>Genome- and Community-Level Interaction Insights into Carbon Utilization and Element Cycling Functions of Hydrothermarchaeota in Hydrothermal Sediment.</title>
        <authorList>
            <person name="Zhou Z."/>
            <person name="Liu Y."/>
            <person name="Xu W."/>
            <person name="Pan J."/>
            <person name="Luo Z.H."/>
            <person name="Li M."/>
        </authorList>
    </citation>
    <scope>NUCLEOTIDE SEQUENCE [LARGE SCALE GENOMIC DNA]</scope>
    <source>
        <strain evidence="1">SpSt-300</strain>
    </source>
</reference>
<dbReference type="AlphaFoldDB" id="A0A7C2E1P8"/>
<sequence length="77" mass="9003">MAERIHIQVELGLKGVEKRDVFVYLDEKLAASYFDLPYEQIPVIAGEFRQKFPDAQLEVWCRGEDCCGKAHHWRLPI</sequence>
<dbReference type="EMBL" id="DSMU01000030">
    <property type="protein sequence ID" value="HEL65146.1"/>
    <property type="molecule type" value="Genomic_DNA"/>
</dbReference>
<protein>
    <submittedName>
        <fullName evidence="1">Uncharacterized protein</fullName>
    </submittedName>
</protein>
<accession>A0A7C2E1P8</accession>
<comment type="caution">
    <text evidence="1">The sequence shown here is derived from an EMBL/GenBank/DDBJ whole genome shotgun (WGS) entry which is preliminary data.</text>
</comment>